<evidence type="ECO:0000256" key="8">
    <source>
        <dbReference type="ARBA" id="ARBA00023237"/>
    </source>
</evidence>
<dbReference type="Gene3D" id="3.55.50.30">
    <property type="match status" value="1"/>
</dbReference>
<comment type="subcellular location">
    <subcellularLocation>
        <location evidence="1 9 10">Cell outer membrane</location>
    </subcellularLocation>
</comment>
<evidence type="ECO:0000259" key="12">
    <source>
        <dbReference type="Pfam" id="PF00263"/>
    </source>
</evidence>
<evidence type="ECO:0000256" key="9">
    <source>
        <dbReference type="HAMAP-Rule" id="MF_02219"/>
    </source>
</evidence>
<feature type="chain" id="PRO_5026393366" description="Type 3 secretion system secretin" evidence="9">
    <location>
        <begin position="37"/>
        <end position="616"/>
    </location>
</feature>
<feature type="region of interest" description="Disordered" evidence="11">
    <location>
        <begin position="233"/>
        <end position="314"/>
    </location>
</feature>
<feature type="domain" description="Type II/III secretion system secretin-like" evidence="12">
    <location>
        <begin position="422"/>
        <end position="578"/>
    </location>
</feature>
<dbReference type="InterPro" id="IPR005644">
    <property type="entry name" value="NolW-like"/>
</dbReference>
<evidence type="ECO:0000256" key="1">
    <source>
        <dbReference type="ARBA" id="ARBA00004442"/>
    </source>
</evidence>
<dbReference type="AlphaFoldDB" id="A0A2N8L0E3"/>
<keyword evidence="5 9" id="KW-0653">Protein transport</keyword>
<dbReference type="InterPro" id="IPR004845">
    <property type="entry name" value="T2SS_GspD_CS"/>
</dbReference>
<dbReference type="InterPro" id="IPR003522">
    <property type="entry name" value="T3SS_OM_pore_YscC"/>
</dbReference>
<keyword evidence="15" id="KW-1185">Reference proteome</keyword>
<dbReference type="InterPro" id="IPR050810">
    <property type="entry name" value="Bact_Secretion_Sys_Channel"/>
</dbReference>
<dbReference type="PANTHER" id="PTHR30332:SF5">
    <property type="entry name" value="SPI-1 TYPE 3 SECRETION SYSTEM SECRETIN"/>
    <property type="match status" value="1"/>
</dbReference>
<name>A0A2N8L0E3_9BURK</name>
<dbReference type="Gene3D" id="3.30.1370.120">
    <property type="match status" value="1"/>
</dbReference>
<keyword evidence="4 9" id="KW-0732">Signal</keyword>
<evidence type="ECO:0000256" key="4">
    <source>
        <dbReference type="ARBA" id="ARBA00022729"/>
    </source>
</evidence>
<comment type="subunit">
    <text evidence="9">The core secretion machinery of the T3SS is composed of approximately 20 different proteins, including cytoplasmic components, a base, an export apparatus and a needle. This subunit is part of the base, which anchors the injectisome in the bacterial cell envelope. Forms a stable homooligomeric complex.</text>
</comment>
<evidence type="ECO:0000313" key="14">
    <source>
        <dbReference type="EMBL" id="PND39166.1"/>
    </source>
</evidence>
<evidence type="ECO:0000256" key="11">
    <source>
        <dbReference type="SAM" id="MobiDB-lite"/>
    </source>
</evidence>
<dbReference type="InterPro" id="IPR004846">
    <property type="entry name" value="T2SS/T3SS_dom"/>
</dbReference>
<evidence type="ECO:0000256" key="7">
    <source>
        <dbReference type="ARBA" id="ARBA00023136"/>
    </source>
</evidence>
<evidence type="ECO:0000256" key="5">
    <source>
        <dbReference type="ARBA" id="ARBA00022927"/>
    </source>
</evidence>
<dbReference type="Proteomes" id="UP000235916">
    <property type="component" value="Unassembled WGS sequence"/>
</dbReference>
<evidence type="ECO:0000256" key="6">
    <source>
        <dbReference type="ARBA" id="ARBA00023010"/>
    </source>
</evidence>
<comment type="function">
    <text evidence="9">Component of the type III secretion system (T3SS), also called injectisome, which is used to inject bacterial effector proteins into eukaryotic host cells. Forms a ring-shaped multimeric structure with an apparent central pore in the outer membrane.</text>
</comment>
<evidence type="ECO:0000259" key="13">
    <source>
        <dbReference type="Pfam" id="PF03958"/>
    </source>
</evidence>
<evidence type="ECO:0000256" key="3">
    <source>
        <dbReference type="ARBA" id="ARBA00022448"/>
    </source>
</evidence>
<accession>A0A2N8L0E3</accession>
<dbReference type="GO" id="GO:0009279">
    <property type="term" value="C:cell outer membrane"/>
    <property type="evidence" value="ECO:0007669"/>
    <property type="project" value="UniProtKB-SubCell"/>
</dbReference>
<keyword evidence="8 9" id="KW-0998">Cell outer membrane</keyword>
<dbReference type="NCBIfam" id="TIGR02516">
    <property type="entry name" value="type_III_yscC"/>
    <property type="match status" value="1"/>
</dbReference>
<dbReference type="EMBL" id="POSP01000003">
    <property type="protein sequence ID" value="PND39166.1"/>
    <property type="molecule type" value="Genomic_DNA"/>
</dbReference>
<evidence type="ECO:0000256" key="10">
    <source>
        <dbReference type="RuleBase" id="RU004004"/>
    </source>
</evidence>
<dbReference type="GO" id="GO:0015627">
    <property type="term" value="C:type II protein secretion system complex"/>
    <property type="evidence" value="ECO:0007669"/>
    <property type="project" value="TreeGrafter"/>
</dbReference>
<keyword evidence="6 9" id="KW-0811">Translocation</keyword>
<dbReference type="PANTHER" id="PTHR30332">
    <property type="entry name" value="PROBABLE GENERAL SECRETION PATHWAY PROTEIN D"/>
    <property type="match status" value="1"/>
</dbReference>
<comment type="similarity">
    <text evidence="2 9">Belongs to the bacterial secretin family. T3SS SctC subfamily.</text>
</comment>
<gene>
    <name evidence="9" type="primary">sctC</name>
    <name evidence="14" type="ORF">C1O66_17635</name>
</gene>
<keyword evidence="7 9" id="KW-0472">Membrane</keyword>
<dbReference type="PROSITE" id="PS00875">
    <property type="entry name" value="T2SP_D"/>
    <property type="match status" value="1"/>
</dbReference>
<dbReference type="HAMAP" id="MF_02219">
    <property type="entry name" value="Type_III_secretin"/>
    <property type="match status" value="1"/>
</dbReference>
<evidence type="ECO:0000256" key="2">
    <source>
        <dbReference type="ARBA" id="ARBA00007032"/>
    </source>
</evidence>
<dbReference type="Pfam" id="PF03958">
    <property type="entry name" value="Secretin_N"/>
    <property type="match status" value="1"/>
</dbReference>
<protein>
    <recommendedName>
        <fullName evidence="9">Type 3 secretion system secretin</fullName>
        <shortName evidence="9">T3SS secretin</shortName>
    </recommendedName>
</protein>
<dbReference type="Pfam" id="PF00263">
    <property type="entry name" value="Secretin"/>
    <property type="match status" value="1"/>
</dbReference>
<dbReference type="GO" id="GO:0030257">
    <property type="term" value="C:type III protein secretion system complex"/>
    <property type="evidence" value="ECO:0007669"/>
    <property type="project" value="UniProtKB-UniRule"/>
</dbReference>
<evidence type="ECO:0000313" key="15">
    <source>
        <dbReference type="Proteomes" id="UP000235916"/>
    </source>
</evidence>
<dbReference type="PRINTS" id="PR01337">
    <property type="entry name" value="TYPE3OMGPROT"/>
</dbReference>
<dbReference type="InterPro" id="IPR038591">
    <property type="entry name" value="NolW-like_sf"/>
</dbReference>
<comment type="caution">
    <text evidence="14">The sequence shown here is derived from an EMBL/GenBank/DDBJ whole genome shotgun (WGS) entry which is preliminary data.</text>
</comment>
<sequence precursor="true">MKPSMFSFFLPPLCASASAGRALLLGLLVLAGPAQAVPWPVGDRLVTISAREQGLDAFLEDLFAQVEAPVALSAGVRGQVNGRFSQMPAQQLLREIARAYKLLVFHDGNTTHIASAREAQQRSFSLNALAAQKLLRSAEELQLVDAQNSLRRSADGAIQARGHAAFIEMVAELARALDPAQAPAKPSVGREDFRVYYLRYAWAQDVNMAMAGRSLTVPGVASILRALVGAAPSGVNHSSSTSRERPSNQAGLRGQGLAAQSLQAGSGTLGLPPTGAGNAATKDRDADALKTALAPRSAAAEPSAESAGPGPRIEADPRLNAIIVRDQPEKLERYAALIQALDVEPQALEIEATVIDINTDRLRELGINWRWSGGGGSELLFGRGTASDLALRGDRDVTPSGRGGFVSAVLGNRNQFVARINALQGSGAAKVVSSPQVLTLSNVEAVFDHSSTFYVRVAGREQVDLFNITAGTSLRVMPHVFVDKERTRIKLLVQVEDGSVTPNQVDQIPVVERATIQTQALIGEGESLLIGGMVRDSSSSGQDKVPVLGDLPLLGSLFRSQSEKGSRVERMFLITPRLASAGRLAAAESALGRAAEPSPAPAASDSTLPPAGGSQP</sequence>
<feature type="region of interest" description="Disordered" evidence="11">
    <location>
        <begin position="586"/>
        <end position="616"/>
    </location>
</feature>
<feature type="signal peptide" evidence="9">
    <location>
        <begin position="1"/>
        <end position="36"/>
    </location>
</feature>
<dbReference type="GO" id="GO:0030254">
    <property type="term" value="P:protein secretion by the type III secretion system"/>
    <property type="evidence" value="ECO:0007669"/>
    <property type="project" value="UniProtKB-UniRule"/>
</dbReference>
<proteinExistence type="inferred from homology"/>
<organism evidence="14 15">
    <name type="scientific">Kinneretia aquatilis</name>
    <dbReference type="NCBI Taxonomy" id="2070761"/>
    <lineage>
        <taxon>Bacteria</taxon>
        <taxon>Pseudomonadati</taxon>
        <taxon>Pseudomonadota</taxon>
        <taxon>Betaproteobacteria</taxon>
        <taxon>Burkholderiales</taxon>
        <taxon>Sphaerotilaceae</taxon>
        <taxon>Roseateles</taxon>
    </lineage>
</organism>
<keyword evidence="3 9" id="KW-0813">Transport</keyword>
<feature type="compositionally biased region" description="Low complexity" evidence="11">
    <location>
        <begin position="292"/>
        <end position="311"/>
    </location>
</feature>
<reference evidence="14 15" key="1">
    <citation type="submission" date="2018-01" db="EMBL/GenBank/DDBJ databases">
        <title>Draft genome sequence of Paucibacter aquatile CR182 isolated from freshwater of the Nakdong River.</title>
        <authorList>
            <person name="Choi A."/>
            <person name="Chung E.J."/>
        </authorList>
    </citation>
    <scope>NUCLEOTIDE SEQUENCE [LARGE SCALE GENOMIC DNA]</scope>
    <source>
        <strain evidence="14 15">CR182</strain>
    </source>
</reference>
<feature type="domain" description="NolW-like" evidence="13">
    <location>
        <begin position="194"/>
        <end position="346"/>
    </location>
</feature>